<proteinExistence type="predicted"/>
<feature type="compositionally biased region" description="Low complexity" evidence="2">
    <location>
        <begin position="187"/>
        <end position="204"/>
    </location>
</feature>
<evidence type="ECO:0000256" key="3">
    <source>
        <dbReference type="SAM" id="SignalP"/>
    </source>
</evidence>
<feature type="region of interest" description="Disordered" evidence="2">
    <location>
        <begin position="160"/>
        <end position="244"/>
    </location>
</feature>
<evidence type="ECO:0008006" key="5">
    <source>
        <dbReference type="Google" id="ProtNLM"/>
    </source>
</evidence>
<dbReference type="InterPro" id="IPR036861">
    <property type="entry name" value="Endochitinase-like_sf"/>
</dbReference>
<evidence type="ECO:0000256" key="2">
    <source>
        <dbReference type="SAM" id="MobiDB-lite"/>
    </source>
</evidence>
<dbReference type="CDD" id="cd00035">
    <property type="entry name" value="ChtBD1"/>
    <property type="match status" value="1"/>
</dbReference>
<dbReference type="EMBL" id="HACM01003109">
    <property type="protein sequence ID" value="CRZ03551.1"/>
    <property type="molecule type" value="Transcribed_RNA"/>
</dbReference>
<dbReference type="Gene3D" id="3.30.60.10">
    <property type="entry name" value="Endochitinase-like"/>
    <property type="match status" value="1"/>
</dbReference>
<name>A0A0H5QQ38_9EUKA</name>
<sequence>MLSVLIVCFITFACASYIDPDESNDFTSDGLPIVRCINSSVAPNAYAPKARSDITEPWLCGVRAPGKEVRCPYGQCCSKYGYCGPHRTMRWSAEGSFCNENAGDYRFVPCDSVGAVPVKPVPTIPPNMPIGPTCKFDLPVVDVLSLDEVLQKMLDAMPSDDNRLPYTSVLPTNDAPNTLAPTEMPMVPVSNSSSTSIANSTAPIPTTKSSVANSTVHPSANSSATDSVAPRSVLNPQLTAIPHN</sequence>
<evidence type="ECO:0000256" key="1">
    <source>
        <dbReference type="ARBA" id="ARBA00022669"/>
    </source>
</evidence>
<protein>
    <recommendedName>
        <fullName evidence="5">Chitin-binding type-2 domain-containing protein</fullName>
    </recommendedName>
</protein>
<dbReference type="GO" id="GO:0008061">
    <property type="term" value="F:chitin binding"/>
    <property type="evidence" value="ECO:0007669"/>
    <property type="project" value="UniProtKB-KW"/>
</dbReference>
<dbReference type="SUPFAM" id="SSF57016">
    <property type="entry name" value="Plant lectins/antimicrobial peptides"/>
    <property type="match status" value="1"/>
</dbReference>
<feature type="chain" id="PRO_5012588004" description="Chitin-binding type-2 domain-containing protein" evidence="3">
    <location>
        <begin position="16"/>
        <end position="244"/>
    </location>
</feature>
<keyword evidence="1" id="KW-0147">Chitin-binding</keyword>
<accession>A0A0H5QQ38</accession>
<feature type="compositionally biased region" description="Polar residues" evidence="2">
    <location>
        <begin position="206"/>
        <end position="226"/>
    </location>
</feature>
<organism evidence="4">
    <name type="scientific">Spongospora subterranea</name>
    <dbReference type="NCBI Taxonomy" id="70186"/>
    <lineage>
        <taxon>Eukaryota</taxon>
        <taxon>Sar</taxon>
        <taxon>Rhizaria</taxon>
        <taxon>Endomyxa</taxon>
        <taxon>Phytomyxea</taxon>
        <taxon>Plasmodiophorida</taxon>
        <taxon>Plasmodiophoridae</taxon>
        <taxon>Spongospora</taxon>
    </lineage>
</organism>
<reference evidence="4" key="1">
    <citation type="submission" date="2015-04" db="EMBL/GenBank/DDBJ databases">
        <title>The genome sequence of the plant pathogenic Rhizarian Plasmodiophora brassicae reveals insights in its biotrophic life cycle and the origin of chitin synthesis.</title>
        <authorList>
            <person name="Schwelm A."/>
            <person name="Fogelqvist J."/>
            <person name="Knaust A."/>
            <person name="Julke S."/>
            <person name="Lilja T."/>
            <person name="Dhandapani V."/>
            <person name="Bonilla-Rosso G."/>
            <person name="Karlsson M."/>
            <person name="Shevchenko A."/>
            <person name="Choi S.R."/>
            <person name="Kim H.G."/>
            <person name="Park J.Y."/>
            <person name="Lim Y.P."/>
            <person name="Ludwig-Muller J."/>
            <person name="Dixelius C."/>
        </authorList>
    </citation>
    <scope>NUCLEOTIDE SEQUENCE</scope>
    <source>
        <tissue evidence="4">Potato root galls</tissue>
    </source>
</reference>
<evidence type="ECO:0000313" key="4">
    <source>
        <dbReference type="EMBL" id="CRZ03551.1"/>
    </source>
</evidence>
<dbReference type="AlphaFoldDB" id="A0A0H5QQ38"/>
<keyword evidence="3" id="KW-0732">Signal</keyword>
<feature type="compositionally biased region" description="Polar residues" evidence="2">
    <location>
        <begin position="169"/>
        <end position="180"/>
    </location>
</feature>
<feature type="signal peptide" evidence="3">
    <location>
        <begin position="1"/>
        <end position="15"/>
    </location>
</feature>